<dbReference type="InterPro" id="IPR006204">
    <property type="entry name" value="GHMP_kinase_N_dom"/>
</dbReference>
<keyword evidence="9" id="KW-0414">Isoprene biosynthesis</keyword>
<dbReference type="RefSeq" id="WP_094548036.1">
    <property type="nucleotide sequence ID" value="NZ_MQWB01000001.1"/>
</dbReference>
<dbReference type="GO" id="GO:0050515">
    <property type="term" value="F:4-(cytidine 5'-diphospho)-2-C-methyl-D-erythritol kinase activity"/>
    <property type="evidence" value="ECO:0007669"/>
    <property type="project" value="UniProtKB-UniRule"/>
</dbReference>
<keyword evidence="5 9" id="KW-0547">Nucleotide-binding</keyword>
<dbReference type="AlphaFoldDB" id="A0A259TZH2"/>
<dbReference type="Pfam" id="PF00288">
    <property type="entry name" value="GHMP_kinases_N"/>
    <property type="match status" value="1"/>
</dbReference>
<feature type="active site" evidence="9">
    <location>
        <position position="10"/>
    </location>
</feature>
<dbReference type="SUPFAM" id="SSF55060">
    <property type="entry name" value="GHMP Kinase, C-terminal domain"/>
    <property type="match status" value="1"/>
</dbReference>
<dbReference type="GO" id="GO:0019288">
    <property type="term" value="P:isopentenyl diphosphate biosynthetic process, methylerythritol 4-phosphate pathway"/>
    <property type="evidence" value="ECO:0007669"/>
    <property type="project" value="UniProtKB-UniRule"/>
</dbReference>
<evidence type="ECO:0000313" key="13">
    <source>
        <dbReference type="Proteomes" id="UP000216446"/>
    </source>
</evidence>
<dbReference type="Pfam" id="PF08544">
    <property type="entry name" value="GHMP_kinases_C"/>
    <property type="match status" value="1"/>
</dbReference>
<dbReference type="InParanoid" id="A0A259TZH2"/>
<comment type="pathway">
    <text evidence="9">Isoprenoid biosynthesis; isopentenyl diphosphate biosynthesis via DXP pathway; isopentenyl diphosphate from 1-deoxy-D-xylulose 5-phosphate: step 3/6.</text>
</comment>
<keyword evidence="4 9" id="KW-0808">Transferase</keyword>
<dbReference type="SUPFAM" id="SSF54211">
    <property type="entry name" value="Ribosomal protein S5 domain 2-like"/>
    <property type="match status" value="1"/>
</dbReference>
<organism evidence="12 13">
    <name type="scientific">Rubricoccus marinus</name>
    <dbReference type="NCBI Taxonomy" id="716817"/>
    <lineage>
        <taxon>Bacteria</taxon>
        <taxon>Pseudomonadati</taxon>
        <taxon>Rhodothermota</taxon>
        <taxon>Rhodothermia</taxon>
        <taxon>Rhodothermales</taxon>
        <taxon>Rubricoccaceae</taxon>
        <taxon>Rubricoccus</taxon>
    </lineage>
</organism>
<accession>A0A259TZH2</accession>
<evidence type="ECO:0000256" key="3">
    <source>
        <dbReference type="ARBA" id="ARBA00017473"/>
    </source>
</evidence>
<comment type="similarity">
    <text evidence="1 9">Belongs to the GHMP kinase family. IspE subfamily.</text>
</comment>
<evidence type="ECO:0000256" key="1">
    <source>
        <dbReference type="ARBA" id="ARBA00009684"/>
    </source>
</evidence>
<evidence type="ECO:0000256" key="5">
    <source>
        <dbReference type="ARBA" id="ARBA00022741"/>
    </source>
</evidence>
<protein>
    <recommendedName>
        <fullName evidence="3 9">4-diphosphocytidyl-2-C-methyl-D-erythritol kinase</fullName>
        <shortName evidence="9">CMK</shortName>
        <ecNumber evidence="2 9">2.7.1.148</ecNumber>
    </recommendedName>
    <alternativeName>
        <fullName evidence="8 9">4-(cytidine-5'-diphospho)-2-C-methyl-D-erythritol kinase</fullName>
    </alternativeName>
</protein>
<comment type="function">
    <text evidence="9">Catalyzes the phosphorylation of the position 2 hydroxy group of 4-diphosphocytidyl-2C-methyl-D-erythritol.</text>
</comment>
<dbReference type="InterPro" id="IPR036554">
    <property type="entry name" value="GHMP_kinase_C_sf"/>
</dbReference>
<feature type="domain" description="GHMP kinase C-terminal" evidence="11">
    <location>
        <begin position="199"/>
        <end position="270"/>
    </location>
</feature>
<dbReference type="InterPro" id="IPR020568">
    <property type="entry name" value="Ribosomal_Su5_D2-typ_SF"/>
</dbReference>
<dbReference type="InterPro" id="IPR004424">
    <property type="entry name" value="IspE"/>
</dbReference>
<proteinExistence type="inferred from homology"/>
<dbReference type="EMBL" id="MQWB01000001">
    <property type="protein sequence ID" value="OZC03086.1"/>
    <property type="molecule type" value="Genomic_DNA"/>
</dbReference>
<comment type="catalytic activity">
    <reaction evidence="9">
        <text>4-CDP-2-C-methyl-D-erythritol + ATP = 4-CDP-2-C-methyl-D-erythritol 2-phosphate + ADP + H(+)</text>
        <dbReference type="Rhea" id="RHEA:18437"/>
        <dbReference type="ChEBI" id="CHEBI:15378"/>
        <dbReference type="ChEBI" id="CHEBI:30616"/>
        <dbReference type="ChEBI" id="CHEBI:57823"/>
        <dbReference type="ChEBI" id="CHEBI:57919"/>
        <dbReference type="ChEBI" id="CHEBI:456216"/>
        <dbReference type="EC" id="2.7.1.148"/>
    </reaction>
</comment>
<feature type="binding site" evidence="9">
    <location>
        <begin position="92"/>
        <end position="102"/>
    </location>
    <ligand>
        <name>ATP</name>
        <dbReference type="ChEBI" id="CHEBI:30616"/>
    </ligand>
</feature>
<dbReference type="GO" id="GO:0005524">
    <property type="term" value="F:ATP binding"/>
    <property type="evidence" value="ECO:0007669"/>
    <property type="project" value="UniProtKB-UniRule"/>
</dbReference>
<dbReference type="PANTHER" id="PTHR43527:SF2">
    <property type="entry name" value="4-DIPHOSPHOCYTIDYL-2-C-METHYL-D-ERYTHRITOL KINASE, CHLOROPLASTIC"/>
    <property type="match status" value="1"/>
</dbReference>
<feature type="active site" evidence="9">
    <location>
        <position position="134"/>
    </location>
</feature>
<keyword evidence="13" id="KW-1185">Reference proteome</keyword>
<dbReference type="OrthoDB" id="9809438at2"/>
<dbReference type="Gene3D" id="3.30.70.890">
    <property type="entry name" value="GHMP kinase, C-terminal domain"/>
    <property type="match status" value="1"/>
</dbReference>
<dbReference type="InterPro" id="IPR013750">
    <property type="entry name" value="GHMP_kinase_C_dom"/>
</dbReference>
<dbReference type="Gene3D" id="3.30.230.10">
    <property type="match status" value="1"/>
</dbReference>
<evidence type="ECO:0000256" key="8">
    <source>
        <dbReference type="ARBA" id="ARBA00032554"/>
    </source>
</evidence>
<dbReference type="PIRSF" id="PIRSF010376">
    <property type="entry name" value="IspE"/>
    <property type="match status" value="1"/>
</dbReference>
<feature type="domain" description="GHMP kinase N-terminal" evidence="10">
    <location>
        <begin position="64"/>
        <end position="142"/>
    </location>
</feature>
<dbReference type="NCBIfam" id="TIGR00154">
    <property type="entry name" value="ispE"/>
    <property type="match status" value="1"/>
</dbReference>
<name>A0A259TZH2_9BACT</name>
<dbReference type="InterPro" id="IPR014721">
    <property type="entry name" value="Ribsml_uS5_D2-typ_fold_subgr"/>
</dbReference>
<evidence type="ECO:0000259" key="11">
    <source>
        <dbReference type="Pfam" id="PF08544"/>
    </source>
</evidence>
<dbReference type="FunCoup" id="A0A259TZH2">
    <property type="interactions" value="260"/>
</dbReference>
<evidence type="ECO:0000256" key="6">
    <source>
        <dbReference type="ARBA" id="ARBA00022777"/>
    </source>
</evidence>
<evidence type="ECO:0000259" key="10">
    <source>
        <dbReference type="Pfam" id="PF00288"/>
    </source>
</evidence>
<dbReference type="HAMAP" id="MF_00061">
    <property type="entry name" value="IspE"/>
    <property type="match status" value="1"/>
</dbReference>
<evidence type="ECO:0000313" key="12">
    <source>
        <dbReference type="EMBL" id="OZC03086.1"/>
    </source>
</evidence>
<dbReference type="EC" id="2.7.1.148" evidence="2 9"/>
<sequence>MPIARSAPAKVNVGLRVLRKRPDGYHELESVFLPLEWADRVTARASEGLSLTCSDPALPTDRGNLVWRAAEALADWAGIPPLAALHLDKHVPYGAGLGSGSSDAAAALRLLADLWRLDVPPEAMHRLAAGLGADVPFFLLDGPAIATGTGTDLRLLAGEQGRPYRCPFTLVVAVPDVHVPTAEAYGWITPEASPHPPLADAVRSNDLERWRREVTNSFEAPVVQRFPAVGEVRDALLNAGAGWAALSGSGSSVVAAFESLEAAQSGAERVGTGGARVHVQPPGAEGAGA</sequence>
<evidence type="ECO:0000256" key="9">
    <source>
        <dbReference type="HAMAP-Rule" id="MF_00061"/>
    </source>
</evidence>
<evidence type="ECO:0000256" key="4">
    <source>
        <dbReference type="ARBA" id="ARBA00022679"/>
    </source>
</evidence>
<gene>
    <name evidence="9" type="primary">ispE</name>
    <name evidence="12" type="ORF">BSZ36_08940</name>
</gene>
<dbReference type="PANTHER" id="PTHR43527">
    <property type="entry name" value="4-DIPHOSPHOCYTIDYL-2-C-METHYL-D-ERYTHRITOL KINASE, CHLOROPLASTIC"/>
    <property type="match status" value="1"/>
</dbReference>
<dbReference type="Proteomes" id="UP000216446">
    <property type="component" value="Unassembled WGS sequence"/>
</dbReference>
<reference evidence="12 13" key="1">
    <citation type="submission" date="2016-11" db="EMBL/GenBank/DDBJ databases">
        <title>Study of marine rhodopsin-containing bacteria.</title>
        <authorList>
            <person name="Yoshizawa S."/>
            <person name="Kumagai Y."/>
            <person name="Kogure K."/>
        </authorList>
    </citation>
    <scope>NUCLEOTIDE SEQUENCE [LARGE SCALE GENOMIC DNA]</scope>
    <source>
        <strain evidence="12 13">SG-29</strain>
    </source>
</reference>
<keyword evidence="6 9" id="KW-0418">Kinase</keyword>
<dbReference type="UniPathway" id="UPA00056">
    <property type="reaction ID" value="UER00094"/>
</dbReference>
<evidence type="ECO:0000256" key="2">
    <source>
        <dbReference type="ARBA" id="ARBA00012052"/>
    </source>
</evidence>
<evidence type="ECO:0000256" key="7">
    <source>
        <dbReference type="ARBA" id="ARBA00022840"/>
    </source>
</evidence>
<comment type="caution">
    <text evidence="12">The sequence shown here is derived from an EMBL/GenBank/DDBJ whole genome shotgun (WGS) entry which is preliminary data.</text>
</comment>
<keyword evidence="7 9" id="KW-0067">ATP-binding</keyword>
<dbReference type="GO" id="GO:0016114">
    <property type="term" value="P:terpenoid biosynthetic process"/>
    <property type="evidence" value="ECO:0007669"/>
    <property type="project" value="UniProtKB-UniRule"/>
</dbReference>